<dbReference type="InterPro" id="IPR023011">
    <property type="entry name" value="ATP_synth_F0_asu_AS"/>
</dbReference>
<dbReference type="InterPro" id="IPR045083">
    <property type="entry name" value="ATP_synth_F0_asu_bact/mt"/>
</dbReference>
<comment type="similarity">
    <text evidence="2">Belongs to the ATPase A chain family.</text>
</comment>
<dbReference type="InterPro" id="IPR000568">
    <property type="entry name" value="ATP_synth_F0_asu"/>
</dbReference>
<dbReference type="PANTHER" id="PTHR11410">
    <property type="entry name" value="ATP SYNTHASE SUBUNIT A"/>
    <property type="match status" value="1"/>
</dbReference>
<proteinExistence type="inferred from homology"/>
<keyword evidence="7 12" id="KW-1133">Transmembrane helix</keyword>
<evidence type="ECO:0000256" key="2">
    <source>
        <dbReference type="ARBA" id="ARBA00006810"/>
    </source>
</evidence>
<dbReference type="CTD" id="4508"/>
<dbReference type="EMBL" id="KU748516">
    <property type="protein sequence ID" value="AMY96197.1"/>
    <property type="molecule type" value="Genomic_DNA"/>
</dbReference>
<evidence type="ECO:0000256" key="7">
    <source>
        <dbReference type="ARBA" id="ARBA00022989"/>
    </source>
</evidence>
<evidence type="ECO:0000256" key="5">
    <source>
        <dbReference type="ARBA" id="ARBA00022692"/>
    </source>
</evidence>
<evidence type="ECO:0000256" key="4">
    <source>
        <dbReference type="ARBA" id="ARBA00022547"/>
    </source>
</evidence>
<dbReference type="InterPro" id="IPR035908">
    <property type="entry name" value="F0_ATP_A_sf"/>
</dbReference>
<evidence type="ECO:0000256" key="1">
    <source>
        <dbReference type="ARBA" id="ARBA00004141"/>
    </source>
</evidence>
<geneLocation type="mitochondrion" evidence="13"/>
<sequence>MMMNLFSTFDPCTGKFSMNWMSMMMFLMIMPSMFWMLKNNQMMLTYMLFKMINKEIMMNSKYKSISIIMMSMMMLIMINNMMGLLPYVFTATSHMSISISMSLPIWMSYMIYGWTKNNKMMMANLLPKNSPTLIMPFMIMIELVSNIIRPISLSVRLSANMIAGHLLFTLMGEKNMIMMMSIMLIMMIFEMAVSIIQSYVFMTLMSLYSSEV</sequence>
<keyword evidence="8" id="KW-0406">Ion transport</keyword>
<protein>
    <recommendedName>
        <fullName evidence="11">ATP synthase subunit a</fullName>
    </recommendedName>
</protein>
<dbReference type="RefSeq" id="YP_009445992.1">
    <property type="nucleotide sequence ID" value="NC_036480.1"/>
</dbReference>
<dbReference type="SUPFAM" id="SSF81336">
    <property type="entry name" value="F1F0 ATP synthase subunit A"/>
    <property type="match status" value="1"/>
</dbReference>
<dbReference type="Pfam" id="PF00119">
    <property type="entry name" value="ATP-synt_A"/>
    <property type="match status" value="1"/>
</dbReference>
<dbReference type="PANTHER" id="PTHR11410:SF0">
    <property type="entry name" value="ATP SYNTHASE SUBUNIT A"/>
    <property type="match status" value="1"/>
</dbReference>
<dbReference type="GeneID" id="35199823"/>
<keyword evidence="13" id="KW-0496">Mitochondrion</keyword>
<reference evidence="13" key="1">
    <citation type="submission" date="2016-02" db="EMBL/GenBank/DDBJ databases">
        <title>Characterization of the complete mitochondrial genome of Trocnadella arisana (Hemiptera: Cicadellidae: Iassinae) with the phylogenetic analysis.</title>
        <authorList>
            <person name="Wu Y.F."/>
            <person name="Dai R.H."/>
        </authorList>
    </citation>
    <scope>NUCLEOTIDE SEQUENCE</scope>
</reference>
<evidence type="ECO:0000256" key="9">
    <source>
        <dbReference type="ARBA" id="ARBA00023136"/>
    </source>
</evidence>
<feature type="transmembrane region" description="Helical" evidence="12">
    <location>
        <begin position="176"/>
        <end position="202"/>
    </location>
</feature>
<evidence type="ECO:0000256" key="6">
    <source>
        <dbReference type="ARBA" id="ARBA00022781"/>
    </source>
</evidence>
<dbReference type="PROSITE" id="PS00449">
    <property type="entry name" value="ATPASE_A"/>
    <property type="match status" value="1"/>
</dbReference>
<keyword evidence="4" id="KW-0138">CF(0)</keyword>
<keyword evidence="9 12" id="KW-0472">Membrane</keyword>
<dbReference type="GO" id="GO:0045259">
    <property type="term" value="C:proton-transporting ATP synthase complex"/>
    <property type="evidence" value="ECO:0007669"/>
    <property type="project" value="UniProtKB-KW"/>
</dbReference>
<comment type="subcellular location">
    <subcellularLocation>
        <location evidence="1">Membrane</location>
        <topology evidence="1">Multi-pass membrane protein</topology>
    </subcellularLocation>
    <subcellularLocation>
        <location evidence="11">Mitochondrion inner membrane</location>
        <topology evidence="11">Multi-pass membrane protein</topology>
    </subcellularLocation>
</comment>
<gene>
    <name evidence="13" type="primary">ATP6</name>
</gene>
<dbReference type="AlphaFoldDB" id="A0A342KAG3"/>
<dbReference type="PRINTS" id="PR00123">
    <property type="entry name" value="ATPASEA"/>
</dbReference>
<evidence type="ECO:0000256" key="10">
    <source>
        <dbReference type="ARBA" id="ARBA00023310"/>
    </source>
</evidence>
<keyword evidence="3" id="KW-0813">Transport</keyword>
<dbReference type="Gene3D" id="1.20.120.220">
    <property type="entry name" value="ATP synthase, F0 complex, subunit A"/>
    <property type="match status" value="1"/>
</dbReference>
<dbReference type="CDD" id="cd00310">
    <property type="entry name" value="ATP-synt_Fo_a_6"/>
    <property type="match status" value="1"/>
</dbReference>
<keyword evidence="5 12" id="KW-0812">Transmembrane</keyword>
<evidence type="ECO:0000313" key="13">
    <source>
        <dbReference type="EMBL" id="AMY96197.1"/>
    </source>
</evidence>
<evidence type="ECO:0000256" key="8">
    <source>
        <dbReference type="ARBA" id="ARBA00023065"/>
    </source>
</evidence>
<keyword evidence="6" id="KW-0375">Hydrogen ion transport</keyword>
<organism evidence="13">
    <name type="scientific">Trocnadella arisana</name>
    <dbReference type="NCBI Taxonomy" id="1437250"/>
    <lineage>
        <taxon>Eukaryota</taxon>
        <taxon>Metazoa</taxon>
        <taxon>Ecdysozoa</taxon>
        <taxon>Arthropoda</taxon>
        <taxon>Hexapoda</taxon>
        <taxon>Insecta</taxon>
        <taxon>Pterygota</taxon>
        <taxon>Neoptera</taxon>
        <taxon>Paraneoptera</taxon>
        <taxon>Hemiptera</taxon>
        <taxon>Auchenorrhyncha</taxon>
        <taxon>Membracoidea</taxon>
        <taxon>Cicadellidae</taxon>
        <taxon>Iassinae</taxon>
        <taxon>Trocnadella</taxon>
    </lineage>
</organism>
<accession>A0A342KAG3</accession>
<dbReference type="NCBIfam" id="TIGR01131">
    <property type="entry name" value="ATP_synt_6_or_A"/>
    <property type="match status" value="1"/>
</dbReference>
<evidence type="ECO:0000256" key="11">
    <source>
        <dbReference type="RuleBase" id="RU004450"/>
    </source>
</evidence>
<evidence type="ECO:0000256" key="3">
    <source>
        <dbReference type="ARBA" id="ARBA00022448"/>
    </source>
</evidence>
<evidence type="ECO:0000256" key="12">
    <source>
        <dbReference type="SAM" id="Phobius"/>
    </source>
</evidence>
<dbReference type="GO" id="GO:0005743">
    <property type="term" value="C:mitochondrial inner membrane"/>
    <property type="evidence" value="ECO:0007669"/>
    <property type="project" value="UniProtKB-SubCell"/>
</dbReference>
<keyword evidence="10" id="KW-0066">ATP synthesis</keyword>
<dbReference type="GO" id="GO:0046933">
    <property type="term" value="F:proton-transporting ATP synthase activity, rotational mechanism"/>
    <property type="evidence" value="ECO:0007669"/>
    <property type="project" value="TreeGrafter"/>
</dbReference>
<name>A0A342KAG3_9HEMI</name>